<organism evidence="10 11">
    <name type="scientific">Heracleum sosnowskyi</name>
    <dbReference type="NCBI Taxonomy" id="360622"/>
    <lineage>
        <taxon>Eukaryota</taxon>
        <taxon>Viridiplantae</taxon>
        <taxon>Streptophyta</taxon>
        <taxon>Embryophyta</taxon>
        <taxon>Tracheophyta</taxon>
        <taxon>Spermatophyta</taxon>
        <taxon>Magnoliopsida</taxon>
        <taxon>eudicotyledons</taxon>
        <taxon>Gunneridae</taxon>
        <taxon>Pentapetalae</taxon>
        <taxon>asterids</taxon>
        <taxon>campanulids</taxon>
        <taxon>Apiales</taxon>
        <taxon>Apiaceae</taxon>
        <taxon>Apioideae</taxon>
        <taxon>apioid superclade</taxon>
        <taxon>Tordylieae</taxon>
        <taxon>Tordyliinae</taxon>
        <taxon>Heracleum</taxon>
    </lineage>
</organism>
<evidence type="ECO:0000313" key="10">
    <source>
        <dbReference type="EMBL" id="KAK1379149.1"/>
    </source>
</evidence>
<dbReference type="Pfam" id="PF23262">
    <property type="entry name" value="NFD4_C"/>
    <property type="match status" value="1"/>
</dbReference>
<dbReference type="Pfam" id="PF06813">
    <property type="entry name" value="Nodulin-like"/>
    <property type="match status" value="1"/>
</dbReference>
<keyword evidence="11" id="KW-1185">Reference proteome</keyword>
<accession>A0AAD8I4U6</accession>
<feature type="transmembrane region" description="Helical" evidence="6">
    <location>
        <begin position="474"/>
        <end position="493"/>
    </location>
</feature>
<dbReference type="EMBL" id="JAUIZM010000006">
    <property type="protein sequence ID" value="KAK1379149.1"/>
    <property type="molecule type" value="Genomic_DNA"/>
</dbReference>
<comment type="similarity">
    <text evidence="5">Belongs to the major facilitator superfamily. Phosphate:H(+) symporter (TC 2.A.1.9) family.</text>
</comment>
<evidence type="ECO:0000259" key="8">
    <source>
        <dbReference type="Pfam" id="PF06813"/>
    </source>
</evidence>
<feature type="chain" id="PRO_5042292988" evidence="7">
    <location>
        <begin position="20"/>
        <end position="540"/>
    </location>
</feature>
<dbReference type="GO" id="GO:0016020">
    <property type="term" value="C:membrane"/>
    <property type="evidence" value="ECO:0007669"/>
    <property type="project" value="UniProtKB-SubCell"/>
</dbReference>
<evidence type="ECO:0000256" key="2">
    <source>
        <dbReference type="ARBA" id="ARBA00022692"/>
    </source>
</evidence>
<keyword evidence="2 6" id="KW-0812">Transmembrane</keyword>
<feature type="transmembrane region" description="Helical" evidence="6">
    <location>
        <begin position="68"/>
        <end position="89"/>
    </location>
</feature>
<reference evidence="10" key="2">
    <citation type="submission" date="2023-05" db="EMBL/GenBank/DDBJ databases">
        <authorList>
            <person name="Schelkunov M.I."/>
        </authorList>
    </citation>
    <scope>NUCLEOTIDE SEQUENCE</scope>
    <source>
        <strain evidence="10">Hsosn_3</strain>
        <tissue evidence="10">Leaf</tissue>
    </source>
</reference>
<gene>
    <name evidence="10" type="ORF">POM88_025893</name>
</gene>
<feature type="transmembrane region" description="Helical" evidence="6">
    <location>
        <begin position="101"/>
        <end position="126"/>
    </location>
</feature>
<dbReference type="PANTHER" id="PTHR21576:SF11">
    <property type="entry name" value="MAJOR FACILITATOR SUPERFAMILY PROTEIN"/>
    <property type="match status" value="1"/>
</dbReference>
<keyword evidence="3 6" id="KW-1133">Transmembrane helix</keyword>
<feature type="transmembrane region" description="Helical" evidence="6">
    <location>
        <begin position="412"/>
        <end position="430"/>
    </location>
</feature>
<protein>
    <submittedName>
        <fullName evidence="10">Protein NUCLEAR FUSION DEFECTIVE 4</fullName>
    </submittedName>
</protein>
<keyword evidence="7" id="KW-0732">Signal</keyword>
<feature type="transmembrane region" description="Helical" evidence="6">
    <location>
        <begin position="219"/>
        <end position="243"/>
    </location>
</feature>
<feature type="domain" description="Nodulin-like" evidence="8">
    <location>
        <begin position="4"/>
        <end position="268"/>
    </location>
</feature>
<comment type="caution">
    <text evidence="10">The sequence shown here is derived from an EMBL/GenBank/DDBJ whole genome shotgun (WGS) entry which is preliminary data.</text>
</comment>
<keyword evidence="4 6" id="KW-0472">Membrane</keyword>
<evidence type="ECO:0000259" key="9">
    <source>
        <dbReference type="Pfam" id="PF23262"/>
    </source>
</evidence>
<feature type="transmembrane region" description="Helical" evidence="6">
    <location>
        <begin position="172"/>
        <end position="192"/>
    </location>
</feature>
<dbReference type="InterPro" id="IPR036259">
    <property type="entry name" value="MFS_trans_sf"/>
</dbReference>
<dbReference type="AlphaFoldDB" id="A0AAD8I4U6"/>
<name>A0AAD8I4U6_9APIA</name>
<evidence type="ECO:0000256" key="3">
    <source>
        <dbReference type="ARBA" id="ARBA00022989"/>
    </source>
</evidence>
<evidence type="ECO:0000256" key="1">
    <source>
        <dbReference type="ARBA" id="ARBA00004141"/>
    </source>
</evidence>
<reference evidence="10" key="1">
    <citation type="submission" date="2023-02" db="EMBL/GenBank/DDBJ databases">
        <title>Genome of toxic invasive species Heracleum sosnowskyi carries increased number of genes despite the absence of recent whole-genome duplications.</title>
        <authorList>
            <person name="Schelkunov M."/>
            <person name="Shtratnikova V."/>
            <person name="Makarenko M."/>
            <person name="Klepikova A."/>
            <person name="Omelchenko D."/>
            <person name="Novikova G."/>
            <person name="Obukhova E."/>
            <person name="Bogdanov V."/>
            <person name="Penin A."/>
            <person name="Logacheva M."/>
        </authorList>
    </citation>
    <scope>NUCLEOTIDE SEQUENCE</scope>
    <source>
        <strain evidence="10">Hsosn_3</strain>
        <tissue evidence="10">Leaf</tissue>
    </source>
</reference>
<proteinExistence type="inferred from homology"/>
<feature type="signal peptide" evidence="7">
    <location>
        <begin position="1"/>
        <end position="19"/>
    </location>
</feature>
<feature type="transmembrane region" description="Helical" evidence="6">
    <location>
        <begin position="381"/>
        <end position="400"/>
    </location>
</feature>
<feature type="transmembrane region" description="Helical" evidence="6">
    <location>
        <begin position="343"/>
        <end position="361"/>
    </location>
</feature>
<dbReference type="Proteomes" id="UP001237642">
    <property type="component" value="Unassembled WGS sequence"/>
</dbReference>
<evidence type="ECO:0000313" key="11">
    <source>
        <dbReference type="Proteomes" id="UP001237642"/>
    </source>
</evidence>
<feature type="domain" description="NFD4 C-terminal" evidence="9">
    <location>
        <begin position="330"/>
        <end position="539"/>
    </location>
</feature>
<dbReference type="InterPro" id="IPR056555">
    <property type="entry name" value="NFD4_C"/>
</dbReference>
<dbReference type="PANTHER" id="PTHR21576">
    <property type="entry name" value="UNCHARACTERIZED NODULIN-LIKE PROTEIN"/>
    <property type="match status" value="1"/>
</dbReference>
<dbReference type="InterPro" id="IPR010658">
    <property type="entry name" value="Nodulin-like"/>
</dbReference>
<comment type="subcellular location">
    <subcellularLocation>
        <location evidence="1">Membrane</location>
        <topology evidence="1">Multi-pass membrane protein</topology>
    </subcellularLocation>
</comment>
<feature type="transmembrane region" description="Helical" evidence="6">
    <location>
        <begin position="436"/>
        <end position="462"/>
    </location>
</feature>
<evidence type="ECO:0000256" key="6">
    <source>
        <dbReference type="SAM" id="Phobius"/>
    </source>
</evidence>
<sequence>MSTQWLILVAAIWLQSISGTNTNFPAYSSQLKHILSMSQLQLNNLAFASDAGKILACFSAVAAAHLPLWLTLLIGSSIGMIGYGLQFILLTKLHLRSSTPFWLVFILTVVAGNSICWINTVCYILTIQNFPLDIQLSLGLSTSYQGLSAKIYGDLVEVAYANSSSNEKARGYLLLNSILPLIVCIIVAPLVARSSNAADSSSSGGGSSYSCSKKLSTGFVAIFLITIVTGTYAVVTSSLGYSIISSSRYTQLIGIGVLVILLPIMVPLVEKIRENVQHKCWIRQRKVGSFPADEQGSETLASSVENGNGALALSVETSAQKPGEKNDVTVEIGPKLMLQKLDFWIYFFVYMFGATIGLVYLNNLGQIVESRGHSRTTCLVSLSSSFCFFGRLIPCVLEYYSTRAKYMSSRAGAMAMMMAPMTGAFFILLINNNICLHISTAIIGLSTGAISSIAVSTTTELFGAKGFGINHNIVIINIPIGSFIFGEMAAVLYRRNGSANDAGKCMGMKCYQTSFIIWGSLCCLGTLLALILHSRNKRFL</sequence>
<evidence type="ECO:0000256" key="5">
    <source>
        <dbReference type="ARBA" id="ARBA00044504"/>
    </source>
</evidence>
<feature type="transmembrane region" description="Helical" evidence="6">
    <location>
        <begin position="513"/>
        <end position="532"/>
    </location>
</feature>
<evidence type="ECO:0000256" key="7">
    <source>
        <dbReference type="SAM" id="SignalP"/>
    </source>
</evidence>
<evidence type="ECO:0000256" key="4">
    <source>
        <dbReference type="ARBA" id="ARBA00023136"/>
    </source>
</evidence>
<dbReference type="SUPFAM" id="SSF103473">
    <property type="entry name" value="MFS general substrate transporter"/>
    <property type="match status" value="1"/>
</dbReference>
<feature type="transmembrane region" description="Helical" evidence="6">
    <location>
        <begin position="249"/>
        <end position="269"/>
    </location>
</feature>